<dbReference type="InterPro" id="IPR003607">
    <property type="entry name" value="HD/PDEase_dom"/>
</dbReference>
<dbReference type="Proteomes" id="UP000005384">
    <property type="component" value="Unassembled WGS sequence"/>
</dbReference>
<gene>
    <name evidence="3" type="ORF">HMPREF9473_04616</name>
</gene>
<dbReference type="NCBIfam" id="TIGR00254">
    <property type="entry name" value="GGDEF"/>
    <property type="match status" value="1"/>
</dbReference>
<keyword evidence="4" id="KW-1185">Reference proteome</keyword>
<dbReference type="InterPro" id="IPR037522">
    <property type="entry name" value="HD_GYP_dom"/>
</dbReference>
<reference evidence="3 4" key="1">
    <citation type="submission" date="2011-08" db="EMBL/GenBank/DDBJ databases">
        <title>The Genome Sequence of Clostridium hathewayi WAL-18680.</title>
        <authorList>
            <consortium name="The Broad Institute Genome Sequencing Platform"/>
            <person name="Earl A."/>
            <person name="Ward D."/>
            <person name="Feldgarden M."/>
            <person name="Gevers D."/>
            <person name="Finegold S.M."/>
            <person name="Summanen P.H."/>
            <person name="Molitoris D.R."/>
            <person name="Song M."/>
            <person name="Daigneault M."/>
            <person name="Allen-Vercoe E."/>
            <person name="Young S.K."/>
            <person name="Zeng Q."/>
            <person name="Gargeya S."/>
            <person name="Fitzgerald M."/>
            <person name="Haas B."/>
            <person name="Abouelleil A."/>
            <person name="Alvarado L."/>
            <person name="Arachchi H.M."/>
            <person name="Berlin A."/>
            <person name="Brown A."/>
            <person name="Chapman S.B."/>
            <person name="Chen Z."/>
            <person name="Dunbar C."/>
            <person name="Freedman E."/>
            <person name="Gearin G."/>
            <person name="Gellesch M."/>
            <person name="Goldberg J."/>
            <person name="Griggs A."/>
            <person name="Gujja S."/>
            <person name="Heiman D."/>
            <person name="Howarth C."/>
            <person name="Larson L."/>
            <person name="Lui A."/>
            <person name="MacDonald P.J.P."/>
            <person name="Montmayeur A."/>
            <person name="Murphy C."/>
            <person name="Neiman D."/>
            <person name="Pearson M."/>
            <person name="Priest M."/>
            <person name="Roberts A."/>
            <person name="Saif S."/>
            <person name="Shea T."/>
            <person name="Shenoy N."/>
            <person name="Sisk P."/>
            <person name="Stolte C."/>
            <person name="Sykes S."/>
            <person name="Wortman J."/>
            <person name="Nusbaum C."/>
            <person name="Birren B."/>
        </authorList>
    </citation>
    <scope>NUCLEOTIDE SEQUENCE [LARGE SCALE GENOMIC DNA]</scope>
    <source>
        <strain evidence="3 4">WAL-18680</strain>
    </source>
</reference>
<dbReference type="Pfam" id="PF00990">
    <property type="entry name" value="GGDEF"/>
    <property type="match status" value="1"/>
</dbReference>
<organism evidence="3 4">
    <name type="scientific">Hungatella hathewayi WAL-18680</name>
    <dbReference type="NCBI Taxonomy" id="742737"/>
    <lineage>
        <taxon>Bacteria</taxon>
        <taxon>Bacillati</taxon>
        <taxon>Bacillota</taxon>
        <taxon>Clostridia</taxon>
        <taxon>Lachnospirales</taxon>
        <taxon>Lachnospiraceae</taxon>
        <taxon>Hungatella</taxon>
    </lineage>
</organism>
<dbReference type="CDD" id="cd00077">
    <property type="entry name" value="HDc"/>
    <property type="match status" value="1"/>
</dbReference>
<dbReference type="EMBL" id="ADLN01000120">
    <property type="protein sequence ID" value="EHI57507.1"/>
    <property type="molecule type" value="Genomic_DNA"/>
</dbReference>
<dbReference type="PROSITE" id="PS50887">
    <property type="entry name" value="GGDEF"/>
    <property type="match status" value="1"/>
</dbReference>
<dbReference type="SMART" id="SM00267">
    <property type="entry name" value="GGDEF"/>
    <property type="match status" value="1"/>
</dbReference>
<protein>
    <recommendedName>
        <fullName evidence="5">GGDEF domain-containing protein</fullName>
    </recommendedName>
</protein>
<dbReference type="Pfam" id="PF13487">
    <property type="entry name" value="HD_5"/>
    <property type="match status" value="1"/>
</dbReference>
<dbReference type="PROSITE" id="PS51832">
    <property type="entry name" value="HD_GYP"/>
    <property type="match status" value="1"/>
</dbReference>
<dbReference type="Gene3D" id="1.10.3210.10">
    <property type="entry name" value="Hypothetical protein af1432"/>
    <property type="match status" value="1"/>
</dbReference>
<evidence type="ECO:0000313" key="3">
    <source>
        <dbReference type="EMBL" id="EHI57507.1"/>
    </source>
</evidence>
<dbReference type="AlphaFoldDB" id="G5IM88"/>
<evidence type="ECO:0000259" key="1">
    <source>
        <dbReference type="PROSITE" id="PS50887"/>
    </source>
</evidence>
<dbReference type="CDD" id="cd01949">
    <property type="entry name" value="GGDEF"/>
    <property type="match status" value="1"/>
</dbReference>
<dbReference type="InterPro" id="IPR029787">
    <property type="entry name" value="Nucleotide_cyclase"/>
</dbReference>
<dbReference type="InterPro" id="IPR052163">
    <property type="entry name" value="DGC-Regulatory_Protein"/>
</dbReference>
<comment type="caution">
    <text evidence="3">The sequence shown here is derived from an EMBL/GenBank/DDBJ whole genome shotgun (WGS) entry which is preliminary data.</text>
</comment>
<dbReference type="PANTHER" id="PTHR46663:SF2">
    <property type="entry name" value="GGDEF DOMAIN-CONTAINING PROTEIN"/>
    <property type="match status" value="1"/>
</dbReference>
<dbReference type="PANTHER" id="PTHR46663">
    <property type="entry name" value="DIGUANYLATE CYCLASE DGCT-RELATED"/>
    <property type="match status" value="1"/>
</dbReference>
<sequence>MTPEEFELIKTHSLIGAEMLEGLTYYQNEELVQVARDICRWHHERYDGSGYPDGLSGEQIPIAAQVVSLADVYDALTSERVYKKAYSHEQALNMIFNGECGAFNPVLLDALKVVDSHLENEVKVRSAGKITRDNIHALAYDVLHSQGASDKTLDLLEQERTKYQFYASLTMEIQFEYNCEFDTLILSEWGAAQAGIRESILHPQSDEELLSIFSEEDFRDLYSRVQCATPEEPIVSQVYQLNLKGERRWYKVVARPVWGLDENARPTKVIGKFIDNQEERNALDKLAVQAQRDDLTGLFARNHACEEIKRHLLALDKKKAALLVLDLDTFKKINDSYGHLYGDKMLKAVAARLKSSVRNSDIVARIGGDEFLVYMEYEVDIERLVERIFHKVSGSYDGFEVSVSIGVALASGSDVTYEELFLHADQALYAGKHAGRNQYRFYDDSMQSILLSQPE</sequence>
<feature type="domain" description="GGDEF" evidence="1">
    <location>
        <begin position="318"/>
        <end position="444"/>
    </location>
</feature>
<dbReference type="InterPro" id="IPR000160">
    <property type="entry name" value="GGDEF_dom"/>
</dbReference>
<proteinExistence type="predicted"/>
<dbReference type="SUPFAM" id="SSF55073">
    <property type="entry name" value="Nucleotide cyclase"/>
    <property type="match status" value="1"/>
</dbReference>
<evidence type="ECO:0008006" key="5">
    <source>
        <dbReference type="Google" id="ProtNLM"/>
    </source>
</evidence>
<name>G5IM88_9FIRM</name>
<evidence type="ECO:0000259" key="2">
    <source>
        <dbReference type="PROSITE" id="PS51832"/>
    </source>
</evidence>
<dbReference type="Gene3D" id="3.30.70.270">
    <property type="match status" value="1"/>
</dbReference>
<evidence type="ECO:0000313" key="4">
    <source>
        <dbReference type="Proteomes" id="UP000005384"/>
    </source>
</evidence>
<dbReference type="PATRIC" id="fig|742737.3.peg.4603"/>
<feature type="domain" description="HD-GYP" evidence="2">
    <location>
        <begin position="1"/>
        <end position="126"/>
    </location>
</feature>
<accession>G5IM88</accession>
<dbReference type="HOGENOM" id="CLU_600999_0_0_9"/>
<dbReference type="InterPro" id="IPR043128">
    <property type="entry name" value="Rev_trsase/Diguanyl_cyclase"/>
</dbReference>
<dbReference type="SUPFAM" id="SSF109604">
    <property type="entry name" value="HD-domain/PDEase-like"/>
    <property type="match status" value="1"/>
</dbReference>